<sequence>MKALSLFFIAAVFSTGTYAATSDLQNWNSTAPRSTASLKAPVRIINLWATWCGPCRKEMPAMSKWYRKQKKGSVDMVGIALDSTDKIGAFLKQTPVSYPIWRYSGSDSRAFMKSFGNTVGALPFTVVEAPRCGYKQAVLGEITEKKLDEVLKAARAQCTV</sequence>
<evidence type="ECO:0000259" key="6">
    <source>
        <dbReference type="PROSITE" id="PS51352"/>
    </source>
</evidence>
<dbReference type="KEGG" id="nzl:D0T92_01295"/>
<feature type="signal peptide" evidence="5">
    <location>
        <begin position="1"/>
        <end position="19"/>
    </location>
</feature>
<accession>A0A5J6PRQ7</accession>
<evidence type="ECO:0000313" key="8">
    <source>
        <dbReference type="Proteomes" id="UP000325713"/>
    </source>
</evidence>
<dbReference type="CDD" id="cd02966">
    <property type="entry name" value="TlpA_like_family"/>
    <property type="match status" value="1"/>
</dbReference>
<dbReference type="SUPFAM" id="SSF52833">
    <property type="entry name" value="Thioredoxin-like"/>
    <property type="match status" value="1"/>
</dbReference>
<dbReference type="PROSITE" id="PS00194">
    <property type="entry name" value="THIOREDOXIN_1"/>
    <property type="match status" value="1"/>
</dbReference>
<dbReference type="RefSeq" id="WP_151049472.1">
    <property type="nucleotide sequence ID" value="NZ_CP031700.1"/>
</dbReference>
<dbReference type="Proteomes" id="UP000325713">
    <property type="component" value="Chromosome"/>
</dbReference>
<evidence type="ECO:0000256" key="4">
    <source>
        <dbReference type="ARBA" id="ARBA00023284"/>
    </source>
</evidence>
<dbReference type="InterPro" id="IPR017937">
    <property type="entry name" value="Thioredoxin_CS"/>
</dbReference>
<dbReference type="GO" id="GO:0017004">
    <property type="term" value="P:cytochrome complex assembly"/>
    <property type="evidence" value="ECO:0007669"/>
    <property type="project" value="UniProtKB-KW"/>
</dbReference>
<dbReference type="GO" id="GO:0030313">
    <property type="term" value="C:cell envelope"/>
    <property type="evidence" value="ECO:0007669"/>
    <property type="project" value="UniProtKB-SubCell"/>
</dbReference>
<dbReference type="PROSITE" id="PS51352">
    <property type="entry name" value="THIOREDOXIN_2"/>
    <property type="match status" value="1"/>
</dbReference>
<keyword evidence="3" id="KW-1015">Disulfide bond</keyword>
<evidence type="ECO:0000256" key="3">
    <source>
        <dbReference type="ARBA" id="ARBA00023157"/>
    </source>
</evidence>
<evidence type="ECO:0000313" key="7">
    <source>
        <dbReference type="EMBL" id="QEY25309.1"/>
    </source>
</evidence>
<dbReference type="GO" id="GO:0015036">
    <property type="term" value="F:disulfide oxidoreductase activity"/>
    <property type="evidence" value="ECO:0007669"/>
    <property type="project" value="UniProtKB-ARBA"/>
</dbReference>
<keyword evidence="4" id="KW-0676">Redox-active center</keyword>
<keyword evidence="5" id="KW-0732">Signal</keyword>
<dbReference type="Pfam" id="PF08534">
    <property type="entry name" value="Redoxin"/>
    <property type="match status" value="1"/>
</dbReference>
<dbReference type="InterPro" id="IPR013766">
    <property type="entry name" value="Thioredoxin_domain"/>
</dbReference>
<dbReference type="InterPro" id="IPR036249">
    <property type="entry name" value="Thioredoxin-like_sf"/>
</dbReference>
<reference evidence="7 8" key="1">
    <citation type="submission" date="2018-08" db="EMBL/GenBank/DDBJ databases">
        <title>Neisseria zalophi ATCC BAA-2455 complete genome.</title>
        <authorList>
            <person name="Veseli I.A."/>
            <person name="Buttler R."/>
            <person name="Mascarenhas dos Santos A.C."/>
            <person name="Pombert J.-F."/>
        </authorList>
    </citation>
    <scope>NUCLEOTIDE SEQUENCE [LARGE SCALE GENOMIC DNA]</scope>
    <source>
        <strain evidence="7 8">ATCC BAA-2455</strain>
    </source>
</reference>
<dbReference type="EMBL" id="CP031700">
    <property type="protein sequence ID" value="QEY25309.1"/>
    <property type="molecule type" value="Genomic_DNA"/>
</dbReference>
<comment type="subcellular location">
    <subcellularLocation>
        <location evidence="1">Cell envelope</location>
    </subcellularLocation>
</comment>
<evidence type="ECO:0000256" key="2">
    <source>
        <dbReference type="ARBA" id="ARBA00022748"/>
    </source>
</evidence>
<gene>
    <name evidence="7" type="ORF">D0T92_01295</name>
</gene>
<dbReference type="Gene3D" id="3.40.30.10">
    <property type="entry name" value="Glutaredoxin"/>
    <property type="match status" value="1"/>
</dbReference>
<evidence type="ECO:0000256" key="1">
    <source>
        <dbReference type="ARBA" id="ARBA00004196"/>
    </source>
</evidence>
<dbReference type="InterPro" id="IPR050553">
    <property type="entry name" value="Thioredoxin_ResA/DsbE_sf"/>
</dbReference>
<keyword evidence="2" id="KW-0201">Cytochrome c-type biogenesis</keyword>
<dbReference type="PANTHER" id="PTHR42852:SF6">
    <property type="entry name" value="THIOL:DISULFIDE INTERCHANGE PROTEIN DSBE"/>
    <property type="match status" value="1"/>
</dbReference>
<feature type="domain" description="Thioredoxin" evidence="6">
    <location>
        <begin position="13"/>
        <end position="156"/>
    </location>
</feature>
<dbReference type="InterPro" id="IPR013740">
    <property type="entry name" value="Redoxin"/>
</dbReference>
<evidence type="ECO:0000256" key="5">
    <source>
        <dbReference type="SAM" id="SignalP"/>
    </source>
</evidence>
<name>A0A5J6PRQ7_9NEIS</name>
<dbReference type="PANTHER" id="PTHR42852">
    <property type="entry name" value="THIOL:DISULFIDE INTERCHANGE PROTEIN DSBE"/>
    <property type="match status" value="1"/>
</dbReference>
<dbReference type="AlphaFoldDB" id="A0A5J6PRQ7"/>
<proteinExistence type="predicted"/>
<protein>
    <submittedName>
        <fullName evidence="7">TlpA family protein disulfide reductase</fullName>
    </submittedName>
</protein>
<dbReference type="OrthoDB" id="9811352at2"/>
<organism evidence="7 8">
    <name type="scientific">Neisseria zalophi</name>
    <dbReference type="NCBI Taxonomy" id="640030"/>
    <lineage>
        <taxon>Bacteria</taxon>
        <taxon>Pseudomonadati</taxon>
        <taxon>Pseudomonadota</taxon>
        <taxon>Betaproteobacteria</taxon>
        <taxon>Neisseriales</taxon>
        <taxon>Neisseriaceae</taxon>
        <taxon>Neisseria</taxon>
    </lineage>
</organism>
<feature type="chain" id="PRO_5023865483" evidence="5">
    <location>
        <begin position="20"/>
        <end position="160"/>
    </location>
</feature>
<keyword evidence="8" id="KW-1185">Reference proteome</keyword>